<evidence type="ECO:0000256" key="1">
    <source>
        <dbReference type="SAM" id="Phobius"/>
    </source>
</evidence>
<dbReference type="EMBL" id="ADNY01000007">
    <property type="protein sequence ID" value="EFG56206.1"/>
    <property type="molecule type" value="Genomic_DNA"/>
</dbReference>
<dbReference type="Gene3D" id="1.10.1760.20">
    <property type="match status" value="1"/>
</dbReference>
<feature type="transmembrane region" description="Helical" evidence="1">
    <location>
        <begin position="103"/>
        <end position="123"/>
    </location>
</feature>
<name>D4YRL1_9LACO</name>
<dbReference type="AlphaFoldDB" id="D4YRL1"/>
<dbReference type="RefSeq" id="WP_006351293.1">
    <property type="nucleotide sequence ID" value="NZ_ADNY01000007.1"/>
</dbReference>
<dbReference type="Proteomes" id="UP000004069">
    <property type="component" value="Unassembled WGS sequence"/>
</dbReference>
<dbReference type="Pfam" id="PF12822">
    <property type="entry name" value="ECF_trnsprt"/>
    <property type="match status" value="1"/>
</dbReference>
<accession>D4YRL1</accession>
<dbReference type="InterPro" id="IPR024529">
    <property type="entry name" value="ECF_trnsprt_substrate-spec"/>
</dbReference>
<evidence type="ECO:0000313" key="3">
    <source>
        <dbReference type="Proteomes" id="UP000004069"/>
    </source>
</evidence>
<dbReference type="STRING" id="83683.B1745_00220"/>
<feature type="transmembrane region" description="Helical" evidence="1">
    <location>
        <begin position="51"/>
        <end position="73"/>
    </location>
</feature>
<comment type="caution">
    <text evidence="2">The sequence shown here is derived from an EMBL/GenBank/DDBJ whole genome shotgun (WGS) entry which is preliminary data.</text>
</comment>
<dbReference type="OrthoDB" id="5198189at2"/>
<keyword evidence="1" id="KW-0812">Transmembrane</keyword>
<feature type="transmembrane region" description="Helical" evidence="1">
    <location>
        <begin position="12"/>
        <end position="31"/>
    </location>
</feature>
<keyword evidence="1" id="KW-0472">Membrane</keyword>
<dbReference type="eggNOG" id="COG4720">
    <property type="taxonomic scope" value="Bacteria"/>
</dbReference>
<sequence length="176" mass="19739">MSTTTHKQIKRLALLAILTAMAVVLRVAHIIPVPNVQPVTDILMISTLEMGFGFGVALAVLVMVISNIFLGFGIWTLPQIAAYAVCVLVVFLFGKIPVFRKHFWLQIILATLLGYVYGLIINFGMSIWGGWEAFIVYTAGSFLFDTYHCIGNFVFYPILYKPLTLALERYNRGKMK</sequence>
<dbReference type="PATRIC" id="fig|585524.9.peg.485"/>
<evidence type="ECO:0008006" key="4">
    <source>
        <dbReference type="Google" id="ProtNLM"/>
    </source>
</evidence>
<evidence type="ECO:0000313" key="2">
    <source>
        <dbReference type="EMBL" id="EFG56206.1"/>
    </source>
</evidence>
<keyword evidence="1" id="KW-1133">Transmembrane helix</keyword>
<feature type="transmembrane region" description="Helical" evidence="1">
    <location>
        <begin position="80"/>
        <end position="97"/>
    </location>
</feature>
<proteinExistence type="predicted"/>
<organism evidence="2 3">
    <name type="scientific">Lactobacillus amylolyticus DSM 11664</name>
    <dbReference type="NCBI Taxonomy" id="585524"/>
    <lineage>
        <taxon>Bacteria</taxon>
        <taxon>Bacillati</taxon>
        <taxon>Bacillota</taxon>
        <taxon>Bacilli</taxon>
        <taxon>Lactobacillales</taxon>
        <taxon>Lactobacillaceae</taxon>
        <taxon>Lactobacillus</taxon>
    </lineage>
</organism>
<dbReference type="GO" id="GO:0022857">
    <property type="term" value="F:transmembrane transporter activity"/>
    <property type="evidence" value="ECO:0007669"/>
    <property type="project" value="InterPro"/>
</dbReference>
<protein>
    <recommendedName>
        <fullName evidence="4">ECF transporter S component</fullName>
    </recommendedName>
</protein>
<gene>
    <name evidence="2" type="ORF">HMPREF0493_0139</name>
</gene>
<feature type="transmembrane region" description="Helical" evidence="1">
    <location>
        <begin position="135"/>
        <end position="159"/>
    </location>
</feature>
<keyword evidence="3" id="KW-1185">Reference proteome</keyword>
<reference evidence="2 3" key="1">
    <citation type="submission" date="2010-04" db="EMBL/GenBank/DDBJ databases">
        <authorList>
            <person name="Muzny D."/>
            <person name="Qin X."/>
            <person name="Deng J."/>
            <person name="Jiang H."/>
            <person name="Liu Y."/>
            <person name="Qu J."/>
            <person name="Song X.-Z."/>
            <person name="Zhang L."/>
            <person name="Thornton R."/>
            <person name="Coyle M."/>
            <person name="Francisco L."/>
            <person name="Jackson L."/>
            <person name="Javaid M."/>
            <person name="Korchina V."/>
            <person name="Kovar C."/>
            <person name="Mata R."/>
            <person name="Mathew T."/>
            <person name="Ngo R."/>
            <person name="Nguyen L."/>
            <person name="Nguyen N."/>
            <person name="Okwuonu G."/>
            <person name="Ongeri F."/>
            <person name="Pham C."/>
            <person name="Simmons D."/>
            <person name="Wilczek-Boney K."/>
            <person name="Hale W."/>
            <person name="Jakkamsetti A."/>
            <person name="Pham P."/>
            <person name="Ruth R."/>
            <person name="San Lucas F."/>
            <person name="Warren J."/>
            <person name="Zhang J."/>
            <person name="Zhao Z."/>
            <person name="Zhou C."/>
            <person name="Zhu D."/>
            <person name="Lee S."/>
            <person name="Bess C."/>
            <person name="Blankenburg K."/>
            <person name="Forbes L."/>
            <person name="Fu Q."/>
            <person name="Gubbala S."/>
            <person name="Hirani K."/>
            <person name="Jayaseelan J.C."/>
            <person name="Lara F."/>
            <person name="Munidasa M."/>
            <person name="Palculict T."/>
            <person name="Patil S."/>
            <person name="Pu L.-L."/>
            <person name="Saada N."/>
            <person name="Tang L."/>
            <person name="Weissenberger G."/>
            <person name="Zhu Y."/>
            <person name="Hemphill L."/>
            <person name="Shang Y."/>
            <person name="Youmans B."/>
            <person name="Ayvaz T."/>
            <person name="Ross M."/>
            <person name="Santibanez J."/>
            <person name="Aqrawi P."/>
            <person name="Gross S."/>
            <person name="Joshi V."/>
            <person name="Fowler G."/>
            <person name="Nazareth L."/>
            <person name="Reid J."/>
            <person name="Worley K."/>
            <person name="Petrosino J."/>
            <person name="Highlander S."/>
            <person name="Gibbs R."/>
        </authorList>
    </citation>
    <scope>NUCLEOTIDE SEQUENCE [LARGE SCALE GENOMIC DNA]</scope>
    <source>
        <strain evidence="2 3">DSM 11664</strain>
    </source>
</reference>